<dbReference type="InterPro" id="IPR011989">
    <property type="entry name" value="ARM-like"/>
</dbReference>
<accession>A0A9P4IWH2</accession>
<dbReference type="OrthoDB" id="28413at2759"/>
<dbReference type="InterPro" id="IPR006816">
    <property type="entry name" value="ELMO_dom"/>
</dbReference>
<dbReference type="Proteomes" id="UP000799439">
    <property type="component" value="Unassembled WGS sequence"/>
</dbReference>
<dbReference type="SUPFAM" id="SSF48371">
    <property type="entry name" value="ARM repeat"/>
    <property type="match status" value="1"/>
</dbReference>
<reference evidence="7" key="1">
    <citation type="journal article" date="2020" name="Stud. Mycol.">
        <title>101 Dothideomycetes genomes: a test case for predicting lifestyles and emergence of pathogens.</title>
        <authorList>
            <person name="Haridas S."/>
            <person name="Albert R."/>
            <person name="Binder M."/>
            <person name="Bloem J."/>
            <person name="Labutti K."/>
            <person name="Salamov A."/>
            <person name="Andreopoulos B."/>
            <person name="Baker S."/>
            <person name="Barry K."/>
            <person name="Bills G."/>
            <person name="Bluhm B."/>
            <person name="Cannon C."/>
            <person name="Castanera R."/>
            <person name="Culley D."/>
            <person name="Daum C."/>
            <person name="Ezra D."/>
            <person name="Gonzalez J."/>
            <person name="Henrissat B."/>
            <person name="Kuo A."/>
            <person name="Liang C."/>
            <person name="Lipzen A."/>
            <person name="Lutzoni F."/>
            <person name="Magnuson J."/>
            <person name="Mondo S."/>
            <person name="Nolan M."/>
            <person name="Ohm R."/>
            <person name="Pangilinan J."/>
            <person name="Park H.-J."/>
            <person name="Ramirez L."/>
            <person name="Alfaro M."/>
            <person name="Sun H."/>
            <person name="Tritt A."/>
            <person name="Yoshinaga Y."/>
            <person name="Zwiers L.-H."/>
            <person name="Turgeon B."/>
            <person name="Goodwin S."/>
            <person name="Spatafora J."/>
            <person name="Crous P."/>
            <person name="Grigoriev I."/>
        </authorList>
    </citation>
    <scope>NUCLEOTIDE SEQUENCE</scope>
    <source>
        <strain evidence="7">CBS 260.36</strain>
    </source>
</reference>
<evidence type="ECO:0000256" key="3">
    <source>
        <dbReference type="ARBA" id="ARBA00023036"/>
    </source>
</evidence>
<name>A0A9P4IWH2_9PEZI</name>
<dbReference type="PROSITE" id="PS51335">
    <property type="entry name" value="ELMO"/>
    <property type="match status" value="1"/>
</dbReference>
<protein>
    <recommendedName>
        <fullName evidence="6">ELMO domain-containing protein</fullName>
    </recommendedName>
</protein>
<evidence type="ECO:0000313" key="7">
    <source>
        <dbReference type="EMBL" id="KAF2151208.1"/>
    </source>
</evidence>
<dbReference type="GO" id="GO:0006915">
    <property type="term" value="P:apoptotic process"/>
    <property type="evidence" value="ECO:0007669"/>
    <property type="project" value="UniProtKB-KW"/>
</dbReference>
<dbReference type="Pfam" id="PF11841">
    <property type="entry name" value="ELMO_ARM"/>
    <property type="match status" value="1"/>
</dbReference>
<comment type="caution">
    <text evidence="7">The sequence shown here is derived from an EMBL/GenBank/DDBJ whole genome shotgun (WGS) entry which is preliminary data.</text>
</comment>
<keyword evidence="3" id="KW-0729">SH3-binding</keyword>
<keyword evidence="2" id="KW-0581">Phagocytosis</keyword>
<comment type="function">
    <text evidence="4">Involved in cytoskeletal rearrangements required for phagocytosis of apoptotic cells and cell motility. Acts in association with DOCK1 and CRK. Was initially proposed to be required in complex with DOCK1 to activate Rac Rho small GTPases. May enhance the guanine nucleotide exchange factor (GEF) activity of DOCK1.</text>
</comment>
<dbReference type="Gene3D" id="2.30.29.30">
    <property type="entry name" value="Pleckstrin-homology domain (PH domain)/Phosphotyrosine-binding domain (PTB)"/>
    <property type="match status" value="1"/>
</dbReference>
<evidence type="ECO:0000256" key="1">
    <source>
        <dbReference type="ARBA" id="ARBA00022703"/>
    </source>
</evidence>
<dbReference type="InterPro" id="IPR024574">
    <property type="entry name" value="ELMO_ARM"/>
</dbReference>
<dbReference type="GO" id="GO:0005886">
    <property type="term" value="C:plasma membrane"/>
    <property type="evidence" value="ECO:0007669"/>
    <property type="project" value="TreeGrafter"/>
</dbReference>
<dbReference type="InterPro" id="IPR016024">
    <property type="entry name" value="ARM-type_fold"/>
</dbReference>
<feature type="domain" description="ELMO" evidence="6">
    <location>
        <begin position="246"/>
        <end position="436"/>
    </location>
</feature>
<feature type="region of interest" description="Disordered" evidence="5">
    <location>
        <begin position="581"/>
        <end position="602"/>
    </location>
</feature>
<dbReference type="EMBL" id="ML996088">
    <property type="protein sequence ID" value="KAF2151208.1"/>
    <property type="molecule type" value="Genomic_DNA"/>
</dbReference>
<dbReference type="InterPro" id="IPR001849">
    <property type="entry name" value="PH_domain"/>
</dbReference>
<feature type="compositionally biased region" description="Polar residues" evidence="5">
    <location>
        <begin position="581"/>
        <end position="590"/>
    </location>
</feature>
<dbReference type="Pfam" id="PF04727">
    <property type="entry name" value="ELMO_CED12"/>
    <property type="match status" value="1"/>
</dbReference>
<evidence type="ECO:0000256" key="4">
    <source>
        <dbReference type="ARBA" id="ARBA00024863"/>
    </source>
</evidence>
<sequence length="714" mass="79681">MTATDTQMDPASIVRSLRGDNESSRKLAAFHLQNKVGDPDFADAFVRDNGMPALCGMVLHEHGNTLAYGLGSLNGILEQGIGWEDVGIDVAERVVDLVVSRPVINVLRNAFRLLVLIVTRSYDPEHIIGGSDIGPTLDMLKPILKEHATFLDALIERLTSADHALCANALQFMNALIRDSINTFSESQLMRFITRLQDLDVFSTVETLMRSDTVVDIAAPVLDFQNLTKVMLRCWRDLAVDMNKPAHKDALENLRHAAGQTQSRDIALSQDRNMQQLNQPDEKSAQGSHFTWSDLGFISEDPAQDLYDTGLLGLMDLVDFVQKNAGFLRKTMLEQSVISADRRCPFARACLTVTLILYEHFDIAASSSSPRSSRILLDEQLHSGIEVAVHPLLLCRDKLHGSVVLAFFRLWDAAGATVSEYDKIEQLIRLLVARRVGGAARQASTQEVENSINRTTLSELRTLQLEEMDRLQDRVWGSDLNRLRERLHEESMQFMQEQRIRCLLGGAWFPLISSSSGGEADSVKSVPVAATGATWRYAQLSPNRRYLHHADYLSRPPEKPSLSAMTHRIDVNHISSVVSNVTKGRTSDGPTSEKQHQRISEDGGSATVTRLIINGGDAEEKALLELQCSDAVLASEWLDGLLMLLDQQPITADTDRLVSTMENWSLKVRLLNLRWEDADWQGIRQGEGQVCSGPELHFPRPEFEGEYWYDMGEG</sequence>
<feature type="compositionally biased region" description="Basic and acidic residues" evidence="5">
    <location>
        <begin position="591"/>
        <end position="601"/>
    </location>
</feature>
<dbReference type="InterPro" id="IPR011993">
    <property type="entry name" value="PH-like_dom_sf"/>
</dbReference>
<keyword evidence="1" id="KW-0053">Apoptosis</keyword>
<dbReference type="AlphaFoldDB" id="A0A9P4IWH2"/>
<dbReference type="PANTHER" id="PTHR12771">
    <property type="entry name" value="ENGULFMENT AND CELL MOTILITY"/>
    <property type="match status" value="1"/>
</dbReference>
<dbReference type="InterPro" id="IPR050868">
    <property type="entry name" value="ELMO_domain-containing"/>
</dbReference>
<evidence type="ECO:0000313" key="8">
    <source>
        <dbReference type="Proteomes" id="UP000799439"/>
    </source>
</evidence>
<proteinExistence type="predicted"/>
<dbReference type="GO" id="GO:0017124">
    <property type="term" value="F:SH3 domain binding"/>
    <property type="evidence" value="ECO:0007669"/>
    <property type="project" value="UniProtKB-KW"/>
</dbReference>
<dbReference type="Gene3D" id="1.25.10.10">
    <property type="entry name" value="Leucine-rich Repeat Variant"/>
    <property type="match status" value="1"/>
</dbReference>
<keyword evidence="8" id="KW-1185">Reference proteome</keyword>
<evidence type="ECO:0000259" key="6">
    <source>
        <dbReference type="PROSITE" id="PS51335"/>
    </source>
</evidence>
<evidence type="ECO:0000256" key="2">
    <source>
        <dbReference type="ARBA" id="ARBA00022907"/>
    </source>
</evidence>
<evidence type="ECO:0000256" key="5">
    <source>
        <dbReference type="SAM" id="MobiDB-lite"/>
    </source>
</evidence>
<gene>
    <name evidence="7" type="ORF">K461DRAFT_295285</name>
</gene>
<dbReference type="Pfam" id="PF16457">
    <property type="entry name" value="PH_12"/>
    <property type="match status" value="1"/>
</dbReference>
<dbReference type="GO" id="GO:0007015">
    <property type="term" value="P:actin filament organization"/>
    <property type="evidence" value="ECO:0007669"/>
    <property type="project" value="TreeGrafter"/>
</dbReference>
<organism evidence="7 8">
    <name type="scientific">Myriangium duriaei CBS 260.36</name>
    <dbReference type="NCBI Taxonomy" id="1168546"/>
    <lineage>
        <taxon>Eukaryota</taxon>
        <taxon>Fungi</taxon>
        <taxon>Dikarya</taxon>
        <taxon>Ascomycota</taxon>
        <taxon>Pezizomycotina</taxon>
        <taxon>Dothideomycetes</taxon>
        <taxon>Dothideomycetidae</taxon>
        <taxon>Myriangiales</taxon>
        <taxon>Myriangiaceae</taxon>
        <taxon>Myriangium</taxon>
    </lineage>
</organism>
<dbReference type="PANTHER" id="PTHR12771:SF56">
    <property type="entry name" value="CED-12"/>
    <property type="match status" value="1"/>
</dbReference>